<gene>
    <name evidence="2" type="ORF">BCR36DRAFT_286464</name>
</gene>
<name>A0A1Y1VEC6_9FUNG</name>
<reference evidence="2 3" key="1">
    <citation type="submission" date="2016-08" db="EMBL/GenBank/DDBJ databases">
        <title>Genomes of anaerobic fungi encode conserved fungal cellulosomes for biomass hydrolysis.</title>
        <authorList>
            <consortium name="DOE Joint Genome Institute"/>
            <person name="Haitjema C.H."/>
            <person name="Gilmore S.P."/>
            <person name="Henske J.K."/>
            <person name="Solomon K.V."/>
            <person name="De Groot R."/>
            <person name="Kuo A."/>
            <person name="Mondo S.J."/>
            <person name="Salamov A.A."/>
            <person name="Labutti K."/>
            <person name="Zhao Z."/>
            <person name="Chiniquy J."/>
            <person name="Barry K."/>
            <person name="Brewer H.M."/>
            <person name="Purvine S.O."/>
            <person name="Wright A.T."/>
            <person name="Boxma B."/>
            <person name="Van Alen T."/>
            <person name="Hackstein J.H."/>
            <person name="Baker S.E."/>
            <person name="Grigoriev I.V."/>
            <person name="O'Malley M.A."/>
        </authorList>
    </citation>
    <scope>NUCLEOTIDE SEQUENCE [LARGE SCALE GENOMIC DNA]</scope>
    <source>
        <strain evidence="3">finn</strain>
    </source>
</reference>
<feature type="transmembrane region" description="Helical" evidence="1">
    <location>
        <begin position="150"/>
        <end position="173"/>
    </location>
</feature>
<keyword evidence="1" id="KW-1133">Transmembrane helix</keyword>
<sequence>LSEEEVLEITDEMEINYYCKDNICSFSNDNIYVSHTDGHGNIKEYIHDTFSSHQKITQSKSKCTKDSQCLTNKCIDNYCRFNDEVIIIHCGEIASFNAFKNKYNTYTHTHCGKLYGDTCNNDDECSSKSCTNGTCNRLTNNYSDNAFSSYAVLFILNFYFYLCIISCCCICIIKISKNIKQ</sequence>
<reference evidence="2 3" key="2">
    <citation type="submission" date="2016-08" db="EMBL/GenBank/DDBJ databases">
        <title>Pervasive Adenine N6-methylation of Active Genes in Fungi.</title>
        <authorList>
            <consortium name="DOE Joint Genome Institute"/>
            <person name="Mondo S.J."/>
            <person name="Dannebaum R.O."/>
            <person name="Kuo R.C."/>
            <person name="Labutti K."/>
            <person name="Haridas S."/>
            <person name="Kuo A."/>
            <person name="Salamov A."/>
            <person name="Ahrendt S.R."/>
            <person name="Lipzen A."/>
            <person name="Sullivan W."/>
            <person name="Andreopoulos W.B."/>
            <person name="Clum A."/>
            <person name="Lindquist E."/>
            <person name="Daum C."/>
            <person name="Ramamoorthy G.K."/>
            <person name="Gryganskyi A."/>
            <person name="Culley D."/>
            <person name="Magnuson J.K."/>
            <person name="James T.Y."/>
            <person name="O'Malley M.A."/>
            <person name="Stajich J.E."/>
            <person name="Spatafora J.W."/>
            <person name="Visel A."/>
            <person name="Grigoriev I.V."/>
        </authorList>
    </citation>
    <scope>NUCLEOTIDE SEQUENCE [LARGE SCALE GENOMIC DNA]</scope>
    <source>
        <strain evidence="3">finn</strain>
    </source>
</reference>
<evidence type="ECO:0000256" key="1">
    <source>
        <dbReference type="SAM" id="Phobius"/>
    </source>
</evidence>
<dbReference type="AlphaFoldDB" id="A0A1Y1VEC6"/>
<accession>A0A1Y1VEC6</accession>
<keyword evidence="3" id="KW-1185">Reference proteome</keyword>
<dbReference type="Proteomes" id="UP000193719">
    <property type="component" value="Unassembled WGS sequence"/>
</dbReference>
<evidence type="ECO:0000313" key="3">
    <source>
        <dbReference type="Proteomes" id="UP000193719"/>
    </source>
</evidence>
<evidence type="ECO:0000313" key="2">
    <source>
        <dbReference type="EMBL" id="ORX52629.1"/>
    </source>
</evidence>
<dbReference type="EMBL" id="MCFH01000015">
    <property type="protein sequence ID" value="ORX52629.1"/>
    <property type="molecule type" value="Genomic_DNA"/>
</dbReference>
<keyword evidence="1" id="KW-0812">Transmembrane</keyword>
<proteinExistence type="predicted"/>
<organism evidence="2 3">
    <name type="scientific">Piromyces finnis</name>
    <dbReference type="NCBI Taxonomy" id="1754191"/>
    <lineage>
        <taxon>Eukaryota</taxon>
        <taxon>Fungi</taxon>
        <taxon>Fungi incertae sedis</taxon>
        <taxon>Chytridiomycota</taxon>
        <taxon>Chytridiomycota incertae sedis</taxon>
        <taxon>Neocallimastigomycetes</taxon>
        <taxon>Neocallimastigales</taxon>
        <taxon>Neocallimastigaceae</taxon>
        <taxon>Piromyces</taxon>
    </lineage>
</organism>
<protein>
    <submittedName>
        <fullName evidence="2">Uncharacterized protein</fullName>
    </submittedName>
</protein>
<comment type="caution">
    <text evidence="2">The sequence shown here is derived from an EMBL/GenBank/DDBJ whole genome shotgun (WGS) entry which is preliminary data.</text>
</comment>
<dbReference type="OrthoDB" id="10437365at2759"/>
<feature type="non-terminal residue" evidence="2">
    <location>
        <position position="1"/>
    </location>
</feature>
<keyword evidence="1" id="KW-0472">Membrane</keyword>